<dbReference type="RefSeq" id="XP_018066327.1">
    <property type="nucleotide sequence ID" value="XM_018205917.1"/>
</dbReference>
<accession>A0A194WWL4</accession>
<dbReference type="Proteomes" id="UP000070700">
    <property type="component" value="Unassembled WGS sequence"/>
</dbReference>
<reference evidence="1 2" key="1">
    <citation type="submission" date="2015-10" db="EMBL/GenBank/DDBJ databases">
        <title>Full genome of DAOMC 229536 Phialocephala scopiformis, a fungal endophyte of spruce producing the potent anti-insectan compound rugulosin.</title>
        <authorList>
            <consortium name="DOE Joint Genome Institute"/>
            <person name="Walker A.K."/>
            <person name="Frasz S.L."/>
            <person name="Seifert K.A."/>
            <person name="Miller J.D."/>
            <person name="Mondo S.J."/>
            <person name="Labutti K."/>
            <person name="Lipzen A."/>
            <person name="Dockter R."/>
            <person name="Kennedy M."/>
            <person name="Grigoriev I.V."/>
            <person name="Spatafora J.W."/>
        </authorList>
    </citation>
    <scope>NUCLEOTIDE SEQUENCE [LARGE SCALE GENOMIC DNA]</scope>
    <source>
        <strain evidence="1 2">CBS 120377</strain>
    </source>
</reference>
<sequence length="143" mass="16081">MELRLMVYTCSIWLGNIKYDAFSEPFVPQVFEDGGIQWTSWHSSPTGFTHPWILESKTAPVGFTRPHSMSGDPEGSTDLLEFNPDGVLTSNGANKFVGCQTEEQLKKNNRTYQIWWQGAGPVPGVECTSIVVLYKMVDFDWIG</sequence>
<name>A0A194WWL4_MOLSC</name>
<organism evidence="1 2">
    <name type="scientific">Mollisia scopiformis</name>
    <name type="common">Conifer needle endophyte fungus</name>
    <name type="synonym">Phialocephala scopiformis</name>
    <dbReference type="NCBI Taxonomy" id="149040"/>
    <lineage>
        <taxon>Eukaryota</taxon>
        <taxon>Fungi</taxon>
        <taxon>Dikarya</taxon>
        <taxon>Ascomycota</taxon>
        <taxon>Pezizomycotina</taxon>
        <taxon>Leotiomycetes</taxon>
        <taxon>Helotiales</taxon>
        <taxon>Mollisiaceae</taxon>
        <taxon>Mollisia</taxon>
    </lineage>
</organism>
<dbReference type="InParanoid" id="A0A194WWL4"/>
<dbReference type="AlphaFoldDB" id="A0A194WWL4"/>
<gene>
    <name evidence="1" type="ORF">LY89DRAFT_217775</name>
</gene>
<dbReference type="KEGG" id="psco:LY89DRAFT_217775"/>
<dbReference type="OrthoDB" id="5430620at2759"/>
<proteinExistence type="predicted"/>
<keyword evidence="2" id="KW-1185">Reference proteome</keyword>
<evidence type="ECO:0000313" key="1">
    <source>
        <dbReference type="EMBL" id="KUJ11972.1"/>
    </source>
</evidence>
<dbReference type="EMBL" id="KQ947425">
    <property type="protein sequence ID" value="KUJ11972.1"/>
    <property type="molecule type" value="Genomic_DNA"/>
</dbReference>
<protein>
    <submittedName>
        <fullName evidence="1">Uncharacterized protein</fullName>
    </submittedName>
</protein>
<evidence type="ECO:0000313" key="2">
    <source>
        <dbReference type="Proteomes" id="UP000070700"/>
    </source>
</evidence>
<dbReference type="GeneID" id="28815643"/>